<keyword evidence="1" id="KW-0812">Transmembrane</keyword>
<proteinExistence type="predicted"/>
<gene>
    <name evidence="2" type="ORF">CARN6_0695</name>
</gene>
<keyword evidence="1" id="KW-0472">Membrane</keyword>
<keyword evidence="1" id="KW-1133">Transmembrane helix</keyword>
<evidence type="ECO:0000256" key="1">
    <source>
        <dbReference type="SAM" id="Phobius"/>
    </source>
</evidence>
<evidence type="ECO:0000313" key="2">
    <source>
        <dbReference type="EMBL" id="CBI07363.1"/>
    </source>
</evidence>
<dbReference type="AlphaFoldDB" id="E6QJE7"/>
<dbReference type="EMBL" id="CABQ01000087">
    <property type="protein sequence ID" value="CBI07363.1"/>
    <property type="molecule type" value="Genomic_DNA"/>
</dbReference>
<accession>E6QJE7</accession>
<sequence length="90" mass="10189">MEHINVIASIPILVIITRMLTLIISRKSTLAKFAYKAPAMSFFVVILVSMVEYAGLEQFSASLLIAYYIYIQTVLLAIYVTITEKSDHHH</sequence>
<reference evidence="2" key="1">
    <citation type="submission" date="2009-10" db="EMBL/GenBank/DDBJ databases">
        <title>Diversity of trophic interactions inside an arsenic-rich microbial ecosystem.</title>
        <authorList>
            <person name="Bertin P.N."/>
            <person name="Heinrich-Salmeron A."/>
            <person name="Pelletier E."/>
            <person name="Goulhen-Chollet F."/>
            <person name="Arsene-Ploetze F."/>
            <person name="Gallien S."/>
            <person name="Calteau A."/>
            <person name="Vallenet D."/>
            <person name="Casiot C."/>
            <person name="Chane-Woon-Ming B."/>
            <person name="Giloteaux L."/>
            <person name="Barakat M."/>
            <person name="Bonnefoy V."/>
            <person name="Bruneel O."/>
            <person name="Chandler M."/>
            <person name="Cleiss J."/>
            <person name="Duran R."/>
            <person name="Elbaz-Poulichet F."/>
            <person name="Fonknechten N."/>
            <person name="Lauga B."/>
            <person name="Mornico D."/>
            <person name="Ortet P."/>
            <person name="Schaeffer C."/>
            <person name="Siguier P."/>
            <person name="Alexander Thil Smith A."/>
            <person name="Van Dorsselaer A."/>
            <person name="Weissenbach J."/>
            <person name="Medigue C."/>
            <person name="Le Paslier D."/>
        </authorList>
    </citation>
    <scope>NUCLEOTIDE SEQUENCE</scope>
</reference>
<organism evidence="2">
    <name type="scientific">mine drainage metagenome</name>
    <dbReference type="NCBI Taxonomy" id="410659"/>
    <lineage>
        <taxon>unclassified sequences</taxon>
        <taxon>metagenomes</taxon>
        <taxon>ecological metagenomes</taxon>
    </lineage>
</organism>
<feature type="transmembrane region" description="Helical" evidence="1">
    <location>
        <begin position="37"/>
        <end position="56"/>
    </location>
</feature>
<name>E6QJE7_9ZZZZ</name>
<feature type="transmembrane region" description="Helical" evidence="1">
    <location>
        <begin position="62"/>
        <end position="82"/>
    </location>
</feature>
<feature type="transmembrane region" description="Helical" evidence="1">
    <location>
        <begin position="6"/>
        <end position="25"/>
    </location>
</feature>
<comment type="caution">
    <text evidence="2">The sequence shown here is derived from an EMBL/GenBank/DDBJ whole genome shotgun (WGS) entry which is preliminary data.</text>
</comment>
<protein>
    <submittedName>
        <fullName evidence="2">Uncharacterized protein</fullName>
    </submittedName>
</protein>